<accession>A0A7S1CYU0</accession>
<protein>
    <submittedName>
        <fullName evidence="2">Uncharacterized protein</fullName>
    </submittedName>
</protein>
<evidence type="ECO:0000256" key="1">
    <source>
        <dbReference type="SAM" id="Phobius"/>
    </source>
</evidence>
<dbReference type="EMBL" id="HBFW01003514">
    <property type="protein sequence ID" value="CAD8931270.1"/>
    <property type="molecule type" value="Transcribed_RNA"/>
</dbReference>
<keyword evidence="1" id="KW-1133">Transmembrane helix</keyword>
<keyword evidence="1" id="KW-0812">Transmembrane</keyword>
<reference evidence="2" key="1">
    <citation type="submission" date="2021-01" db="EMBL/GenBank/DDBJ databases">
        <authorList>
            <person name="Corre E."/>
            <person name="Pelletier E."/>
            <person name="Niang G."/>
            <person name="Scheremetjew M."/>
            <person name="Finn R."/>
            <person name="Kale V."/>
            <person name="Holt S."/>
            <person name="Cochrane G."/>
            <person name="Meng A."/>
            <person name="Brown T."/>
            <person name="Cohen L."/>
        </authorList>
    </citation>
    <scope>NUCLEOTIDE SEQUENCE</scope>
    <source>
        <strain evidence="2">ECT3854</strain>
    </source>
</reference>
<sequence length="252" mass="27438">MNSLTITQKEKNEALQGSAPFFSKQGRGGELLEQQSVFRNATENPFLKLKSTYEPANAWPYRGFDHTTLDKLAVISVAGVCSELLAFGNAEGGYADFVQLRQIFNSASVDLDEKMIDNRIRFAIGYAMSQLRFHLGALDALADAMERDGSIADCVIAIESCPNVSGQSDAFGADYVQLRRERIRSEGVGLIEKLALGGKNADIEEDRLVTGIGGGYRKQDRFAITGVDPFYAALGVSVLFLIWASSGGLQLH</sequence>
<evidence type="ECO:0000313" key="2">
    <source>
        <dbReference type="EMBL" id="CAD8931270.1"/>
    </source>
</evidence>
<proteinExistence type="predicted"/>
<dbReference type="PANTHER" id="PTHR33471:SF7">
    <property type="entry name" value="ATP-DEPENDENT ZINC METALLOPROTEASE-RELATED"/>
    <property type="match status" value="1"/>
</dbReference>
<dbReference type="AlphaFoldDB" id="A0A7S1CYU0"/>
<keyword evidence="1" id="KW-0472">Membrane</keyword>
<name>A0A7S1CYU0_CYCTE</name>
<gene>
    <name evidence="2" type="ORF">CTEN0397_LOCUS2292</name>
</gene>
<feature type="transmembrane region" description="Helical" evidence="1">
    <location>
        <begin position="230"/>
        <end position="249"/>
    </location>
</feature>
<dbReference type="PANTHER" id="PTHR33471">
    <property type="entry name" value="ATP-DEPENDENT ZINC METALLOPROTEASE-RELATED"/>
    <property type="match status" value="1"/>
</dbReference>
<organism evidence="2">
    <name type="scientific">Cyclophora tenuis</name>
    <name type="common">Marine diatom</name>
    <dbReference type="NCBI Taxonomy" id="216820"/>
    <lineage>
        <taxon>Eukaryota</taxon>
        <taxon>Sar</taxon>
        <taxon>Stramenopiles</taxon>
        <taxon>Ochrophyta</taxon>
        <taxon>Bacillariophyta</taxon>
        <taxon>Fragilariophyceae</taxon>
        <taxon>Fragilariophycidae</taxon>
        <taxon>Cyclophorales</taxon>
        <taxon>Cyclophoraceae</taxon>
        <taxon>Cyclophora</taxon>
    </lineage>
</organism>